<name>A0ACB9LRF6_BAUVA</name>
<sequence length="292" mass="31403">MGNSGSTKKIAIAAASVAVAAIVAGGLYSLCSSSSSSSVRSSHDHSCELGSEKSKSPSVTNSHNSTELDIVKSNSSCPVSNSEDFDYSDSVESSSGSFPISHESGLIDLLSGSGTIGWQFPPIGWVKCNVDGSSRKAQHSAGCGGVYRDGQGKWVNGFARKLGYCSSMKAEILAIHTGLAEAWRLGFRNLIIESDSKSAVDLVNRGYSASGKLAKSVKKARKYLKKEWQVNIVYIPREYNGVADWLSKFSHEFHVGLHELKKPPKGCSKFLLEDESHAVYFPRSIIVSYSSF</sequence>
<accession>A0ACB9LRF6</accession>
<comment type="caution">
    <text evidence="1">The sequence shown here is derived from an EMBL/GenBank/DDBJ whole genome shotgun (WGS) entry which is preliminary data.</text>
</comment>
<keyword evidence="2" id="KW-1185">Reference proteome</keyword>
<protein>
    <submittedName>
        <fullName evidence="1">Uncharacterized protein</fullName>
    </submittedName>
</protein>
<proteinExistence type="predicted"/>
<dbReference type="Proteomes" id="UP000828941">
    <property type="component" value="Chromosome 11"/>
</dbReference>
<organism evidence="1 2">
    <name type="scientific">Bauhinia variegata</name>
    <name type="common">Purple orchid tree</name>
    <name type="synonym">Phanera variegata</name>
    <dbReference type="NCBI Taxonomy" id="167791"/>
    <lineage>
        <taxon>Eukaryota</taxon>
        <taxon>Viridiplantae</taxon>
        <taxon>Streptophyta</taxon>
        <taxon>Embryophyta</taxon>
        <taxon>Tracheophyta</taxon>
        <taxon>Spermatophyta</taxon>
        <taxon>Magnoliopsida</taxon>
        <taxon>eudicotyledons</taxon>
        <taxon>Gunneridae</taxon>
        <taxon>Pentapetalae</taxon>
        <taxon>rosids</taxon>
        <taxon>fabids</taxon>
        <taxon>Fabales</taxon>
        <taxon>Fabaceae</taxon>
        <taxon>Cercidoideae</taxon>
        <taxon>Cercideae</taxon>
        <taxon>Bauhiniinae</taxon>
        <taxon>Bauhinia</taxon>
    </lineage>
</organism>
<evidence type="ECO:0000313" key="2">
    <source>
        <dbReference type="Proteomes" id="UP000828941"/>
    </source>
</evidence>
<reference evidence="1 2" key="1">
    <citation type="journal article" date="2022" name="DNA Res.">
        <title>Chromosomal-level genome assembly of the orchid tree Bauhinia variegata (Leguminosae; Cercidoideae) supports the allotetraploid origin hypothesis of Bauhinia.</title>
        <authorList>
            <person name="Zhong Y."/>
            <person name="Chen Y."/>
            <person name="Zheng D."/>
            <person name="Pang J."/>
            <person name="Liu Y."/>
            <person name="Luo S."/>
            <person name="Meng S."/>
            <person name="Qian L."/>
            <person name="Wei D."/>
            <person name="Dai S."/>
            <person name="Zhou R."/>
        </authorList>
    </citation>
    <scope>NUCLEOTIDE SEQUENCE [LARGE SCALE GENOMIC DNA]</scope>
    <source>
        <strain evidence="1">BV-YZ2020</strain>
    </source>
</reference>
<evidence type="ECO:0000313" key="1">
    <source>
        <dbReference type="EMBL" id="KAI4313587.1"/>
    </source>
</evidence>
<dbReference type="EMBL" id="CM039436">
    <property type="protein sequence ID" value="KAI4313587.1"/>
    <property type="molecule type" value="Genomic_DNA"/>
</dbReference>
<gene>
    <name evidence="1" type="ORF">L6164_026552</name>
</gene>